<evidence type="ECO:0000313" key="1">
    <source>
        <dbReference type="EMBL" id="OCS84652.1"/>
    </source>
</evidence>
<dbReference type="SUPFAM" id="SSF160387">
    <property type="entry name" value="NosL/MerB-like"/>
    <property type="match status" value="1"/>
</dbReference>
<proteinExistence type="predicted"/>
<keyword evidence="2" id="KW-1185">Reference proteome</keyword>
<organism evidence="1 2">
    <name type="scientific">Caryophanon tenue</name>
    <dbReference type="NCBI Taxonomy" id="33978"/>
    <lineage>
        <taxon>Bacteria</taxon>
        <taxon>Bacillati</taxon>
        <taxon>Bacillota</taxon>
        <taxon>Bacilli</taxon>
        <taxon>Bacillales</taxon>
        <taxon>Caryophanaceae</taxon>
        <taxon>Caryophanon</taxon>
    </lineage>
</organism>
<evidence type="ECO:0008006" key="3">
    <source>
        <dbReference type="Google" id="ProtNLM"/>
    </source>
</evidence>
<comment type="caution">
    <text evidence="1">The sequence shown here is derived from an EMBL/GenBank/DDBJ whole genome shotgun (WGS) entry which is preliminary data.</text>
</comment>
<accession>A0A1C0YBV0</accession>
<dbReference type="Gene3D" id="3.30.70.2050">
    <property type="match status" value="1"/>
</dbReference>
<dbReference type="Pfam" id="PF05573">
    <property type="entry name" value="NosL"/>
    <property type="match status" value="1"/>
</dbReference>
<dbReference type="STRING" id="33978.A6M13_03500"/>
<dbReference type="OrthoDB" id="9792749at2"/>
<gene>
    <name evidence="1" type="ORF">A6M13_03500</name>
</gene>
<reference evidence="1 2" key="1">
    <citation type="submission" date="2016-07" db="EMBL/GenBank/DDBJ databases">
        <title>Caryophanon tenue genome sequencing.</title>
        <authorList>
            <person name="Verma A."/>
            <person name="Pal Y."/>
            <person name="Krishnamurthi S."/>
        </authorList>
    </citation>
    <scope>NUCLEOTIDE SEQUENCE [LARGE SCALE GENOMIC DNA]</scope>
    <source>
        <strain evidence="1 2">DSM 14152</strain>
    </source>
</reference>
<dbReference type="PROSITE" id="PS51257">
    <property type="entry name" value="PROKAR_LIPOPROTEIN"/>
    <property type="match status" value="1"/>
</dbReference>
<sequence length="151" mass="16924">MKQLHVAFIAACAIFLGACSNDTYEPREIQAETDICAICNMSITHVDYAAQSVLKNGDTIVFDDMGCLMAYREEHGDENIGASYIRDFESNAWLNIQDASYVYDSEHWTPMNYGVLAFANEEAAQAFIDETSGELLAYTDLTTFNWGVHEH</sequence>
<dbReference type="InterPro" id="IPR008719">
    <property type="entry name" value="N2O_reductase_NosL"/>
</dbReference>
<dbReference type="EMBL" id="MASJ01000023">
    <property type="protein sequence ID" value="OCS84652.1"/>
    <property type="molecule type" value="Genomic_DNA"/>
</dbReference>
<dbReference type="PANTHER" id="PTHR41247:SF1">
    <property type="entry name" value="HTH-TYPE TRANSCRIPTIONAL REPRESSOR YCNK"/>
    <property type="match status" value="1"/>
</dbReference>
<dbReference type="PANTHER" id="PTHR41247">
    <property type="entry name" value="HTH-TYPE TRANSCRIPTIONAL REPRESSOR YCNK"/>
    <property type="match status" value="1"/>
</dbReference>
<evidence type="ECO:0000313" key="2">
    <source>
        <dbReference type="Proteomes" id="UP000093199"/>
    </source>
</evidence>
<dbReference type="AlphaFoldDB" id="A0A1C0YBV0"/>
<protein>
    <recommendedName>
        <fullName evidence="3">Nitrous oxide reduction protein</fullName>
    </recommendedName>
</protein>
<dbReference type="RefSeq" id="WP_066545845.1">
    <property type="nucleotide sequence ID" value="NZ_MASJ01000023.1"/>
</dbReference>
<dbReference type="Proteomes" id="UP000093199">
    <property type="component" value="Unassembled WGS sequence"/>
</dbReference>
<name>A0A1C0YBV0_9BACL</name>